<dbReference type="PROSITE" id="PS50287">
    <property type="entry name" value="SRCR_2"/>
    <property type="match status" value="4"/>
</dbReference>
<evidence type="ECO:0000256" key="4">
    <source>
        <dbReference type="ARBA" id="ARBA00022737"/>
    </source>
</evidence>
<evidence type="ECO:0000256" key="6">
    <source>
        <dbReference type="ARBA" id="ARBA00023180"/>
    </source>
</evidence>
<dbReference type="InterPro" id="IPR016186">
    <property type="entry name" value="C-type_lectin-like/link_sf"/>
</dbReference>
<dbReference type="GO" id="GO:0004252">
    <property type="term" value="F:serine-type endopeptidase activity"/>
    <property type="evidence" value="ECO:0007669"/>
    <property type="project" value="TreeGrafter"/>
</dbReference>
<evidence type="ECO:0000313" key="10">
    <source>
        <dbReference type="Proteomes" id="UP000504632"/>
    </source>
</evidence>
<dbReference type="InterPro" id="IPR036772">
    <property type="entry name" value="SRCR-like_dom_sf"/>
</dbReference>
<dbReference type="RefSeq" id="XP_030644156.1">
    <property type="nucleotide sequence ID" value="XM_030788296.1"/>
</dbReference>
<dbReference type="OrthoDB" id="536948at2759"/>
<accession>A0A6J2WLH1</accession>
<name>A0A6J2WLH1_CHACN</name>
<evidence type="ECO:0000256" key="3">
    <source>
        <dbReference type="ARBA" id="ARBA00022729"/>
    </source>
</evidence>
<dbReference type="InParanoid" id="A0A6J2WLH1"/>
<dbReference type="InterPro" id="IPR016187">
    <property type="entry name" value="CTDL_fold"/>
</dbReference>
<dbReference type="FunFam" id="3.10.250.10:FF:000012">
    <property type="entry name" value="CD163 molecule like 1"/>
    <property type="match status" value="1"/>
</dbReference>
<dbReference type="Pfam" id="PF00530">
    <property type="entry name" value="SRCR"/>
    <property type="match status" value="3"/>
</dbReference>
<comment type="subcellular location">
    <subcellularLocation>
        <location evidence="1">Secreted</location>
    </subcellularLocation>
</comment>
<sequence length="538" mass="58896">MAGVQCTGSESTLKDCTSDDGAIPRCRHADDAGVICSGYTDFRLVNGSDSCSGRVELQYLSDWGTVCGASWDMRAFNVLCQQLNCGSAVAVVGVNWFGEGSDPRLSLSSSCSNSGHRSVRLVGSGSECAGRLEVFHKGSWGTVCDDSWDMKDTQVVCRQLQCGEALSGPVPAWFGPGTGPIWLDKVDCLGNETSLWSCPSEGWGRHDCGHKEDVGVLCSEFKEIRLTEGCSGNLEVFYNGTWGNVCMDQMDSDTVSLICQELNCGKSGSVDSSTPRLASAPNWLDRVQCRKHDISLWNCPSSPWGQNECTGVEVAKITCSALSKRKHMPDAVYEEIDHRLLTESRALSDGQNSGYEDVGEEELLSESLKEKIEYYDDAKTTSDLTEEMLTLDSPESYDDVTSGLNPDKENVTEAPPEGCDDVITEGKKFGSVTELAGTEISLELYDDVITSVQDPGSLIAYSVVNQRRFCKWIQSLNQSVMLRGNDLQQGWVIYKCSLDYISNEERTWSGSRQYCRDRGADLVIVDSKEEQVLGQRAA</sequence>
<protein>
    <submittedName>
        <fullName evidence="11">Scavenger receptor cysteine-rich type 1 protein M130-like</fullName>
    </submittedName>
</protein>
<feature type="disulfide bond" evidence="7">
    <location>
        <begin position="6"/>
        <end position="16"/>
    </location>
</feature>
<evidence type="ECO:0000256" key="2">
    <source>
        <dbReference type="ARBA" id="ARBA00022525"/>
    </source>
</evidence>
<dbReference type="AlphaFoldDB" id="A0A6J2WLH1"/>
<organism evidence="10 11">
    <name type="scientific">Chanos chanos</name>
    <name type="common">Milkfish</name>
    <name type="synonym">Mugil chanos</name>
    <dbReference type="NCBI Taxonomy" id="29144"/>
    <lineage>
        <taxon>Eukaryota</taxon>
        <taxon>Metazoa</taxon>
        <taxon>Chordata</taxon>
        <taxon>Craniata</taxon>
        <taxon>Vertebrata</taxon>
        <taxon>Euteleostomi</taxon>
        <taxon>Actinopterygii</taxon>
        <taxon>Neopterygii</taxon>
        <taxon>Teleostei</taxon>
        <taxon>Ostariophysi</taxon>
        <taxon>Gonorynchiformes</taxon>
        <taxon>Chanidae</taxon>
        <taxon>Chanos</taxon>
    </lineage>
</organism>
<dbReference type="PRINTS" id="PR00258">
    <property type="entry name" value="SPERACTRCPTR"/>
</dbReference>
<feature type="disulfide bond" evidence="7">
    <location>
        <begin position="289"/>
        <end position="299"/>
    </location>
</feature>
<dbReference type="Gene3D" id="3.10.100.10">
    <property type="entry name" value="Mannose-Binding Protein A, subunit A"/>
    <property type="match status" value="1"/>
</dbReference>
<feature type="disulfide bond" evidence="7">
    <location>
        <begin position="144"/>
        <end position="208"/>
    </location>
</feature>
<dbReference type="Gene3D" id="3.10.250.10">
    <property type="entry name" value="SRCR-like domain"/>
    <property type="match status" value="4"/>
</dbReference>
<evidence type="ECO:0000256" key="5">
    <source>
        <dbReference type="ARBA" id="ARBA00023157"/>
    </source>
</evidence>
<evidence type="ECO:0000256" key="7">
    <source>
        <dbReference type="PROSITE-ProRule" id="PRU00196"/>
    </source>
</evidence>
<feature type="region of interest" description="Disordered" evidence="8">
    <location>
        <begin position="391"/>
        <end position="417"/>
    </location>
</feature>
<keyword evidence="3" id="KW-0732">Signal</keyword>
<dbReference type="SMART" id="SM00202">
    <property type="entry name" value="SR"/>
    <property type="match status" value="3"/>
</dbReference>
<keyword evidence="2" id="KW-0964">Secreted</keyword>
<dbReference type="SUPFAM" id="SSF56436">
    <property type="entry name" value="C-type lectin-like"/>
    <property type="match status" value="1"/>
</dbReference>
<evidence type="ECO:0000259" key="9">
    <source>
        <dbReference type="PROSITE" id="PS50287"/>
    </source>
</evidence>
<feature type="disulfide bond" evidence="7">
    <location>
        <begin position="188"/>
        <end position="198"/>
    </location>
</feature>
<evidence type="ECO:0000313" key="11">
    <source>
        <dbReference type="RefSeq" id="XP_030644156.1"/>
    </source>
</evidence>
<dbReference type="GO" id="GO:0031638">
    <property type="term" value="P:zymogen activation"/>
    <property type="evidence" value="ECO:0007669"/>
    <property type="project" value="TreeGrafter"/>
</dbReference>
<dbReference type="Proteomes" id="UP000504632">
    <property type="component" value="Chromosome 11"/>
</dbReference>
<feature type="domain" description="SRCR" evidence="9">
    <location>
        <begin position="224"/>
        <end position="320"/>
    </location>
</feature>
<dbReference type="InterPro" id="IPR001190">
    <property type="entry name" value="SRCR"/>
</dbReference>
<keyword evidence="4" id="KW-0677">Repeat</keyword>
<feature type="domain" description="SRCR" evidence="9">
    <location>
        <begin position="42"/>
        <end position="114"/>
    </location>
</feature>
<evidence type="ECO:0000256" key="8">
    <source>
        <dbReference type="SAM" id="MobiDB-lite"/>
    </source>
</evidence>
<dbReference type="PANTHER" id="PTHR48071:SF15">
    <property type="entry name" value="SRCR DOMAIN-CONTAINING PROTEIN"/>
    <property type="match status" value="1"/>
</dbReference>
<dbReference type="GeneID" id="115824190"/>
<feature type="disulfide bond" evidence="7">
    <location>
        <begin position="157"/>
        <end position="218"/>
    </location>
</feature>
<keyword evidence="10" id="KW-1185">Reference proteome</keyword>
<dbReference type="FunFam" id="3.10.250.10:FF:000009">
    <property type="entry name" value="WC1"/>
    <property type="match status" value="1"/>
</dbReference>
<dbReference type="SUPFAM" id="SSF56487">
    <property type="entry name" value="SRCR-like"/>
    <property type="match status" value="4"/>
</dbReference>
<reference evidence="11" key="2">
    <citation type="submission" date="2025-08" db="UniProtKB">
        <authorList>
            <consortium name="RefSeq"/>
        </authorList>
    </citation>
    <scope>IDENTIFICATION</scope>
</reference>
<keyword evidence="6" id="KW-0325">Glycoprotein</keyword>
<comment type="caution">
    <text evidence="7">Lacks conserved residue(s) required for the propagation of feature annotation.</text>
</comment>
<feature type="domain" description="SRCR" evidence="9">
    <location>
        <begin position="1"/>
        <end position="37"/>
    </location>
</feature>
<gene>
    <name evidence="11" type="primary">LOC115824190</name>
</gene>
<reference evidence="10" key="1">
    <citation type="submission" date="2024-06" db="UniProtKB">
        <authorList>
            <consortium name="RefSeq"/>
        </authorList>
    </citation>
    <scope>NUCLEOTIDE SEQUENCE [LARGE SCALE GENOMIC DNA]</scope>
</reference>
<dbReference type="GO" id="GO:0005886">
    <property type="term" value="C:plasma membrane"/>
    <property type="evidence" value="ECO:0007669"/>
    <property type="project" value="TreeGrafter"/>
</dbReference>
<dbReference type="PANTHER" id="PTHR48071">
    <property type="entry name" value="SRCR DOMAIN-CONTAINING PROTEIN"/>
    <property type="match status" value="1"/>
</dbReference>
<feature type="domain" description="SRCR" evidence="9">
    <location>
        <begin position="119"/>
        <end position="219"/>
    </location>
</feature>
<evidence type="ECO:0000256" key="1">
    <source>
        <dbReference type="ARBA" id="ARBA00004613"/>
    </source>
</evidence>
<proteinExistence type="predicted"/>
<dbReference type="GO" id="GO:0005615">
    <property type="term" value="C:extracellular space"/>
    <property type="evidence" value="ECO:0007669"/>
    <property type="project" value="TreeGrafter"/>
</dbReference>
<keyword evidence="5 7" id="KW-1015">Disulfide bond</keyword>